<dbReference type="AlphaFoldDB" id="A0AAD5XA30"/>
<feature type="non-terminal residue" evidence="2">
    <location>
        <position position="82"/>
    </location>
</feature>
<sequence>MVKVVEVGAGPHGNPVSQRPGKVVAAVVVDGQHEAQAEPGKDADDVQAVGGARVVAAALAEQPLESAERGGGAGGAGRPRAL</sequence>
<name>A0AAD5XA30_9FUNG</name>
<feature type="region of interest" description="Disordered" evidence="1">
    <location>
        <begin position="61"/>
        <end position="82"/>
    </location>
</feature>
<evidence type="ECO:0000313" key="2">
    <source>
        <dbReference type="EMBL" id="KAJ3086724.1"/>
    </source>
</evidence>
<feature type="compositionally biased region" description="Gly residues" evidence="1">
    <location>
        <begin position="69"/>
        <end position="82"/>
    </location>
</feature>
<organism evidence="2 3">
    <name type="scientific">Physocladia obscura</name>
    <dbReference type="NCBI Taxonomy" id="109957"/>
    <lineage>
        <taxon>Eukaryota</taxon>
        <taxon>Fungi</taxon>
        <taxon>Fungi incertae sedis</taxon>
        <taxon>Chytridiomycota</taxon>
        <taxon>Chytridiomycota incertae sedis</taxon>
        <taxon>Chytridiomycetes</taxon>
        <taxon>Chytridiales</taxon>
        <taxon>Chytriomycetaceae</taxon>
        <taxon>Physocladia</taxon>
    </lineage>
</organism>
<dbReference type="EMBL" id="JADGJH010004217">
    <property type="protein sequence ID" value="KAJ3086724.1"/>
    <property type="molecule type" value="Genomic_DNA"/>
</dbReference>
<dbReference type="Proteomes" id="UP001211907">
    <property type="component" value="Unassembled WGS sequence"/>
</dbReference>
<reference evidence="2" key="1">
    <citation type="submission" date="2020-05" db="EMBL/GenBank/DDBJ databases">
        <title>Phylogenomic resolution of chytrid fungi.</title>
        <authorList>
            <person name="Stajich J.E."/>
            <person name="Amses K."/>
            <person name="Simmons R."/>
            <person name="Seto K."/>
            <person name="Myers J."/>
            <person name="Bonds A."/>
            <person name="Quandt C.A."/>
            <person name="Barry K."/>
            <person name="Liu P."/>
            <person name="Grigoriev I."/>
            <person name="Longcore J.E."/>
            <person name="James T.Y."/>
        </authorList>
    </citation>
    <scope>NUCLEOTIDE SEQUENCE</scope>
    <source>
        <strain evidence="2">JEL0513</strain>
    </source>
</reference>
<accession>A0AAD5XA30</accession>
<protein>
    <submittedName>
        <fullName evidence="2">Uncharacterized protein</fullName>
    </submittedName>
</protein>
<comment type="caution">
    <text evidence="2">The sequence shown here is derived from an EMBL/GenBank/DDBJ whole genome shotgun (WGS) entry which is preliminary data.</text>
</comment>
<feature type="region of interest" description="Disordered" evidence="1">
    <location>
        <begin position="1"/>
        <end position="21"/>
    </location>
</feature>
<evidence type="ECO:0000313" key="3">
    <source>
        <dbReference type="Proteomes" id="UP001211907"/>
    </source>
</evidence>
<keyword evidence="3" id="KW-1185">Reference proteome</keyword>
<evidence type="ECO:0000256" key="1">
    <source>
        <dbReference type="SAM" id="MobiDB-lite"/>
    </source>
</evidence>
<proteinExistence type="predicted"/>
<gene>
    <name evidence="2" type="ORF">HK100_008607</name>
</gene>